<accession>A0ACC0C7Z2</accession>
<protein>
    <submittedName>
        <fullName evidence="1">Uncharacterized protein</fullName>
    </submittedName>
</protein>
<dbReference type="Proteomes" id="UP001060085">
    <property type="component" value="Linkage Group LG01"/>
</dbReference>
<keyword evidence="2" id="KW-1185">Reference proteome</keyword>
<dbReference type="EMBL" id="CM044701">
    <property type="protein sequence ID" value="KAI5680913.1"/>
    <property type="molecule type" value="Genomic_DNA"/>
</dbReference>
<comment type="caution">
    <text evidence="1">The sequence shown here is derived from an EMBL/GenBank/DDBJ whole genome shotgun (WGS) entry which is preliminary data.</text>
</comment>
<gene>
    <name evidence="1" type="ORF">M9H77_02140</name>
</gene>
<evidence type="ECO:0000313" key="2">
    <source>
        <dbReference type="Proteomes" id="UP001060085"/>
    </source>
</evidence>
<proteinExistence type="predicted"/>
<evidence type="ECO:0000313" key="1">
    <source>
        <dbReference type="EMBL" id="KAI5680913.1"/>
    </source>
</evidence>
<organism evidence="1 2">
    <name type="scientific">Catharanthus roseus</name>
    <name type="common">Madagascar periwinkle</name>
    <name type="synonym">Vinca rosea</name>
    <dbReference type="NCBI Taxonomy" id="4058"/>
    <lineage>
        <taxon>Eukaryota</taxon>
        <taxon>Viridiplantae</taxon>
        <taxon>Streptophyta</taxon>
        <taxon>Embryophyta</taxon>
        <taxon>Tracheophyta</taxon>
        <taxon>Spermatophyta</taxon>
        <taxon>Magnoliopsida</taxon>
        <taxon>eudicotyledons</taxon>
        <taxon>Gunneridae</taxon>
        <taxon>Pentapetalae</taxon>
        <taxon>asterids</taxon>
        <taxon>lamiids</taxon>
        <taxon>Gentianales</taxon>
        <taxon>Apocynaceae</taxon>
        <taxon>Rauvolfioideae</taxon>
        <taxon>Vinceae</taxon>
        <taxon>Catharanthinae</taxon>
        <taxon>Catharanthus</taxon>
    </lineage>
</organism>
<name>A0ACC0C7Z2_CATRO</name>
<reference evidence="2" key="1">
    <citation type="journal article" date="2023" name="Nat. Plants">
        <title>Single-cell RNA sequencing provides a high-resolution roadmap for understanding the multicellular compartmentation of specialized metabolism.</title>
        <authorList>
            <person name="Sun S."/>
            <person name="Shen X."/>
            <person name="Li Y."/>
            <person name="Li Y."/>
            <person name="Wang S."/>
            <person name="Li R."/>
            <person name="Zhang H."/>
            <person name="Shen G."/>
            <person name="Guo B."/>
            <person name="Wei J."/>
            <person name="Xu J."/>
            <person name="St-Pierre B."/>
            <person name="Chen S."/>
            <person name="Sun C."/>
        </authorList>
    </citation>
    <scope>NUCLEOTIDE SEQUENCE [LARGE SCALE GENOMIC DNA]</scope>
</reference>
<sequence>MQLKLVLFETLDIDIFECFNFRSNVEALLLCPIEVLIMEELKKIKNEYDLMIGRKATSATGFTVLAIVNKLLTLQSRDSKPKEALKESKTKENEEEEQKLIENDGGKESYGNEEEKKKLANNLENLSLKEGPETVILYVPFQIAAFIAGPDMGARRVIPPRQPILT</sequence>